<evidence type="ECO:0000313" key="1">
    <source>
        <dbReference type="EMBL" id="CAD8044276.1"/>
    </source>
</evidence>
<dbReference type="OMA" id="IGWIADG"/>
<dbReference type="AlphaFoldDB" id="A0A8S1JV40"/>
<proteinExistence type="predicted"/>
<sequence length="307" mass="36557">MNYPINPSLDLSQFNNLLNKQIKRVTSKKERKAINKEQKYSNKLKNEAKYICELIRPLAEQEKQQQEVSNTNEKYRQRFGYLLLDIYSYYFKIIAIQNQKNELIVHSLPFQQNKIFELKINFPFYLFLEQVSNFQVCSENQKNIFSPKQLEIPQEIIEFIVDHNQNVIGCNRIVNKCWLKMLGINSDMIIHYVQQSQTFPIGWIADGLKSYNFYQDVMQTQSISICLINYNGQKFNAQIQIKYEQEIKSKNKIFERYIISYIINRKQLSLQQIEQNFANYFGINQISKELASTFIEHTNKQCGIKYI</sequence>
<protein>
    <submittedName>
        <fullName evidence="1">Uncharacterized protein</fullName>
    </submittedName>
</protein>
<dbReference type="Proteomes" id="UP000688137">
    <property type="component" value="Unassembled WGS sequence"/>
</dbReference>
<gene>
    <name evidence="1" type="ORF">PPRIM_AZ9-3.1.T0060358</name>
</gene>
<evidence type="ECO:0000313" key="2">
    <source>
        <dbReference type="Proteomes" id="UP000688137"/>
    </source>
</evidence>
<name>A0A8S1JV40_PARPR</name>
<accession>A0A8S1JV40</accession>
<keyword evidence="2" id="KW-1185">Reference proteome</keyword>
<comment type="caution">
    <text evidence="1">The sequence shown here is derived from an EMBL/GenBank/DDBJ whole genome shotgun (WGS) entry which is preliminary data.</text>
</comment>
<reference evidence="1" key="1">
    <citation type="submission" date="2021-01" db="EMBL/GenBank/DDBJ databases">
        <authorList>
            <consortium name="Genoscope - CEA"/>
            <person name="William W."/>
        </authorList>
    </citation>
    <scope>NUCLEOTIDE SEQUENCE</scope>
</reference>
<dbReference type="EMBL" id="CAJJDM010000003">
    <property type="protein sequence ID" value="CAD8044276.1"/>
    <property type="molecule type" value="Genomic_DNA"/>
</dbReference>
<organism evidence="1 2">
    <name type="scientific">Paramecium primaurelia</name>
    <dbReference type="NCBI Taxonomy" id="5886"/>
    <lineage>
        <taxon>Eukaryota</taxon>
        <taxon>Sar</taxon>
        <taxon>Alveolata</taxon>
        <taxon>Ciliophora</taxon>
        <taxon>Intramacronucleata</taxon>
        <taxon>Oligohymenophorea</taxon>
        <taxon>Peniculida</taxon>
        <taxon>Parameciidae</taxon>
        <taxon>Paramecium</taxon>
    </lineage>
</organism>